<accession>A0A1I7USS0</accession>
<keyword evidence="3" id="KW-0072">Autophagy</keyword>
<protein>
    <recommendedName>
        <fullName evidence="2">Autophagy-related protein 101</fullName>
    </recommendedName>
</protein>
<reference evidence="5" key="1">
    <citation type="submission" date="2016-11" db="UniProtKB">
        <authorList>
            <consortium name="WormBaseParasite"/>
        </authorList>
    </citation>
    <scope>IDENTIFICATION</scope>
</reference>
<dbReference type="STRING" id="1561998.A0A1I7USS0"/>
<organism evidence="4 5">
    <name type="scientific">Caenorhabditis tropicalis</name>
    <dbReference type="NCBI Taxonomy" id="1561998"/>
    <lineage>
        <taxon>Eukaryota</taxon>
        <taxon>Metazoa</taxon>
        <taxon>Ecdysozoa</taxon>
        <taxon>Nematoda</taxon>
        <taxon>Chromadorea</taxon>
        <taxon>Rhabditida</taxon>
        <taxon>Rhabditina</taxon>
        <taxon>Rhabditomorpha</taxon>
        <taxon>Rhabditoidea</taxon>
        <taxon>Rhabditidae</taxon>
        <taxon>Peloderinae</taxon>
        <taxon>Caenorhabditis</taxon>
    </lineage>
</organism>
<dbReference type="PANTHER" id="PTHR13292">
    <property type="entry name" value="AUTOPHAGY-RELATED PROTEIN 101"/>
    <property type="match status" value="1"/>
</dbReference>
<dbReference type="eggNOG" id="KOG1588">
    <property type="taxonomic scope" value="Eukaryota"/>
</dbReference>
<dbReference type="AlphaFoldDB" id="A0A1I7USS0"/>
<dbReference type="GO" id="GO:0000045">
    <property type="term" value="P:autophagosome assembly"/>
    <property type="evidence" value="ECO:0007669"/>
    <property type="project" value="TreeGrafter"/>
</dbReference>
<keyword evidence="4" id="KW-1185">Reference proteome</keyword>
<dbReference type="Pfam" id="PF07855">
    <property type="entry name" value="ATG101"/>
    <property type="match status" value="1"/>
</dbReference>
<dbReference type="GO" id="GO:1990316">
    <property type="term" value="C:Atg1/ULK1 kinase complex"/>
    <property type="evidence" value="ECO:0007669"/>
    <property type="project" value="TreeGrafter"/>
</dbReference>
<dbReference type="Proteomes" id="UP000095282">
    <property type="component" value="Unplaced"/>
</dbReference>
<dbReference type="GO" id="GO:0019901">
    <property type="term" value="F:protein kinase binding"/>
    <property type="evidence" value="ECO:0007669"/>
    <property type="project" value="TreeGrafter"/>
</dbReference>
<sequence length="170" mass="19541">MNIRQNELRLTVEQRQVTDAVECIFHSLLLHRTLGRFQYNGEKTFSIGSIGIKEVNCEQIDMTYPKKMPGRVMSVVLCRPTVSGDMMPVAMGNCAEYEETTRNSAVKPPNDSEVIRLIKSRVRTYFNNDGVIELDGGYHLFSSSSSKRSRRWSTAVSANPEWKWKRLWSF</sequence>
<dbReference type="GO" id="GO:0000407">
    <property type="term" value="C:phagophore assembly site"/>
    <property type="evidence" value="ECO:0007669"/>
    <property type="project" value="TreeGrafter"/>
</dbReference>
<dbReference type="eggNOG" id="KOG4493">
    <property type="taxonomic scope" value="Eukaryota"/>
</dbReference>
<proteinExistence type="inferred from homology"/>
<dbReference type="PANTHER" id="PTHR13292:SF0">
    <property type="entry name" value="AUTOPHAGY-RELATED PROTEIN 101"/>
    <property type="match status" value="1"/>
</dbReference>
<evidence type="ECO:0000313" key="5">
    <source>
        <dbReference type="WBParaSite" id="Csp11.Scaffold630.g18978.t1"/>
    </source>
</evidence>
<dbReference type="WBParaSite" id="Csp11.Scaffold630.g18978.t1">
    <property type="protein sequence ID" value="Csp11.Scaffold630.g18978.t1"/>
    <property type="gene ID" value="Csp11.Scaffold630.g18978"/>
</dbReference>
<evidence type="ECO:0000256" key="2">
    <source>
        <dbReference type="ARBA" id="ARBA00018874"/>
    </source>
</evidence>
<evidence type="ECO:0000256" key="3">
    <source>
        <dbReference type="ARBA" id="ARBA00023006"/>
    </source>
</evidence>
<name>A0A1I7USS0_9PELO</name>
<dbReference type="InterPro" id="IPR012445">
    <property type="entry name" value="ATG101"/>
</dbReference>
<evidence type="ECO:0000256" key="1">
    <source>
        <dbReference type="ARBA" id="ARBA00007130"/>
    </source>
</evidence>
<evidence type="ECO:0000313" key="4">
    <source>
        <dbReference type="Proteomes" id="UP000095282"/>
    </source>
</evidence>
<comment type="similarity">
    <text evidence="1">Belongs to the ATG101 family.</text>
</comment>